<keyword evidence="22" id="KW-1185">Reference proteome</keyword>
<dbReference type="SUPFAM" id="SSF53335">
    <property type="entry name" value="S-adenosyl-L-methionine-dependent methyltransferases"/>
    <property type="match status" value="1"/>
</dbReference>
<evidence type="ECO:0000256" key="4">
    <source>
        <dbReference type="ARBA" id="ARBA00008392"/>
    </source>
</evidence>
<dbReference type="GO" id="GO:0030170">
    <property type="term" value="F:pyridoxal phosphate binding"/>
    <property type="evidence" value="ECO:0007669"/>
    <property type="project" value="InterPro"/>
</dbReference>
<dbReference type="Gene3D" id="3.90.1150.10">
    <property type="entry name" value="Aspartate Aminotransferase, domain 1"/>
    <property type="match status" value="1"/>
</dbReference>
<dbReference type="GO" id="GO:0004758">
    <property type="term" value="F:serine C-palmitoyltransferase activity"/>
    <property type="evidence" value="ECO:0007669"/>
    <property type="project" value="UniProtKB-EC"/>
</dbReference>
<evidence type="ECO:0000256" key="8">
    <source>
        <dbReference type="ARBA" id="ARBA00022898"/>
    </source>
</evidence>
<feature type="domain" description="SAM-dependent methyltransferase TRM5/TYW2-type" evidence="20">
    <location>
        <begin position="124"/>
        <end position="299"/>
    </location>
</feature>
<organism evidence="21 22">
    <name type="scientific">Eptatretus burgeri</name>
    <name type="common">Inshore hagfish</name>
    <dbReference type="NCBI Taxonomy" id="7764"/>
    <lineage>
        <taxon>Eukaryota</taxon>
        <taxon>Metazoa</taxon>
        <taxon>Chordata</taxon>
        <taxon>Craniata</taxon>
        <taxon>Vertebrata</taxon>
        <taxon>Cyclostomata</taxon>
        <taxon>Myxini</taxon>
        <taxon>Myxiniformes</taxon>
        <taxon>Myxinidae</taxon>
        <taxon>Eptatretinae</taxon>
        <taxon>Eptatretus</taxon>
    </lineage>
</organism>
<dbReference type="GO" id="GO:0046512">
    <property type="term" value="P:sphingosine biosynthetic process"/>
    <property type="evidence" value="ECO:0007669"/>
    <property type="project" value="TreeGrafter"/>
</dbReference>
<dbReference type="InterPro" id="IPR029063">
    <property type="entry name" value="SAM-dependent_MTases_sf"/>
</dbReference>
<keyword evidence="8" id="KW-0663">Pyridoxal phosphate</keyword>
<comment type="catalytic activity">
    <reaction evidence="17">
        <text>L-serine + hexadecanoyl-CoA + H(+) = 3-oxosphinganine + CO2 + CoA</text>
        <dbReference type="Rhea" id="RHEA:14761"/>
        <dbReference type="ChEBI" id="CHEBI:15378"/>
        <dbReference type="ChEBI" id="CHEBI:16526"/>
        <dbReference type="ChEBI" id="CHEBI:33384"/>
        <dbReference type="ChEBI" id="CHEBI:57287"/>
        <dbReference type="ChEBI" id="CHEBI:57379"/>
        <dbReference type="ChEBI" id="CHEBI:58299"/>
        <dbReference type="EC" id="2.3.1.50"/>
    </reaction>
    <physiologicalReaction direction="left-to-right" evidence="17">
        <dbReference type="Rhea" id="RHEA:14762"/>
    </physiologicalReaction>
</comment>
<evidence type="ECO:0000256" key="18">
    <source>
        <dbReference type="ARBA" id="ARBA00047997"/>
    </source>
</evidence>
<evidence type="ECO:0000256" key="16">
    <source>
        <dbReference type="ARBA" id="ARBA00047694"/>
    </source>
</evidence>
<comment type="similarity">
    <text evidence="4">Belongs to the class-II pyridoxal-phosphate-dependent aminotransferase family.</text>
</comment>
<dbReference type="GO" id="GO:0016020">
    <property type="term" value="C:membrane"/>
    <property type="evidence" value="ECO:0007669"/>
    <property type="project" value="GOC"/>
</dbReference>
<dbReference type="InterPro" id="IPR004839">
    <property type="entry name" value="Aminotransferase_I/II_large"/>
</dbReference>
<keyword evidence="9" id="KW-0746">Sphingolipid metabolism</keyword>
<evidence type="ECO:0000256" key="3">
    <source>
        <dbReference type="ARBA" id="ARBA00004991"/>
    </source>
</evidence>
<dbReference type="Pfam" id="PF25133">
    <property type="entry name" value="TYW2_N_2"/>
    <property type="match status" value="1"/>
</dbReference>
<dbReference type="InterPro" id="IPR050087">
    <property type="entry name" value="AON_synthase_class-II"/>
</dbReference>
<evidence type="ECO:0000256" key="19">
    <source>
        <dbReference type="ARBA" id="ARBA00048253"/>
    </source>
</evidence>
<evidence type="ECO:0000256" key="12">
    <source>
        <dbReference type="ARBA" id="ARBA00041066"/>
    </source>
</evidence>
<dbReference type="Pfam" id="PF00155">
    <property type="entry name" value="Aminotran_1_2"/>
    <property type="match status" value="1"/>
</dbReference>
<dbReference type="Gene3D" id="3.40.640.10">
    <property type="entry name" value="Type I PLP-dependent aspartate aminotransferase-like (Major domain)"/>
    <property type="match status" value="1"/>
</dbReference>
<comment type="function">
    <text evidence="15">Component of the serine palmitoyltransferase multisubunit enzyme (SPT) that catalyzes the initial and rate-limiting step in sphingolipid biosynthesis by condensing L-serine and activated acyl-CoA (most commonly palmitoyl-CoA) to form long-chain bases. The SPT complex is also composed of SPTLC2 or SPTLC3 and SPTSSA or SPTSSB. Within this complex, the heterodimer with SPTLC2 or SPTLC3 forms the catalytic core. The composition of the serine palmitoyltransferase (SPT) complex determines the substrate preference. The SPTLC1-SPTLC2-SPTSSA complex shows a strong preference for C16-CoA substrate, while the SPTLC1-SPTLC3-SPTSSA isozyme uses both C14-CoA and C16-CoA as substrates, with a slight preference for C14-CoA. The SPTLC1-SPTLC2-SPTSSB complex shows a strong preference for C18-CoA substrate, while the SPTLC1-SPTLC3-SPTSSB isozyme displays an ability to use a broader range of acyl-CoAs, without apparent preference. Required for adipocyte cell viability and metabolic homeostasis.</text>
</comment>
<dbReference type="InterPro" id="IPR015421">
    <property type="entry name" value="PyrdxlP-dep_Trfase_major"/>
</dbReference>
<comment type="pathway">
    <text evidence="2">Lipid metabolism; sphingolipid metabolism.</text>
</comment>
<evidence type="ECO:0000256" key="2">
    <source>
        <dbReference type="ARBA" id="ARBA00004760"/>
    </source>
</evidence>
<protein>
    <recommendedName>
        <fullName evidence="12">Serine palmitoyltransferase 1</fullName>
        <ecNumber evidence="5">2.3.1.50</ecNumber>
    </recommendedName>
    <alternativeName>
        <fullName evidence="13">Long chain base biosynthesis protein 1</fullName>
    </alternativeName>
    <alternativeName>
        <fullName evidence="14">Serine-palmitoyl-CoA transferase 1</fullName>
    </alternativeName>
</protein>
<dbReference type="PANTHER" id="PTHR13693">
    <property type="entry name" value="CLASS II AMINOTRANSFERASE/8-AMINO-7-OXONONANOATE SYNTHASE"/>
    <property type="match status" value="1"/>
</dbReference>
<evidence type="ECO:0000256" key="10">
    <source>
        <dbReference type="ARBA" id="ARBA00023098"/>
    </source>
</evidence>
<comment type="catalytic activity">
    <reaction evidence="19">
        <text>tetradecanoyl-CoA + L-serine + H(+) = 3-oxohexadecasphinganine + CO2 + CoA</text>
        <dbReference type="Rhea" id="RHEA:35675"/>
        <dbReference type="ChEBI" id="CHEBI:15378"/>
        <dbReference type="ChEBI" id="CHEBI:16526"/>
        <dbReference type="ChEBI" id="CHEBI:33384"/>
        <dbReference type="ChEBI" id="CHEBI:57287"/>
        <dbReference type="ChEBI" id="CHEBI:57385"/>
        <dbReference type="ChEBI" id="CHEBI:71007"/>
    </reaction>
    <physiologicalReaction direction="left-to-right" evidence="19">
        <dbReference type="Rhea" id="RHEA:35676"/>
    </physiologicalReaction>
</comment>
<dbReference type="GO" id="GO:0006400">
    <property type="term" value="P:tRNA modification"/>
    <property type="evidence" value="ECO:0007669"/>
    <property type="project" value="UniProtKB-ARBA"/>
</dbReference>
<accession>A0A8C4QXF8</accession>
<dbReference type="PANTHER" id="PTHR13693:SF2">
    <property type="entry name" value="SERINE PALMITOYLTRANSFERASE 1"/>
    <property type="match status" value="1"/>
</dbReference>
<dbReference type="GO" id="GO:0005783">
    <property type="term" value="C:endoplasmic reticulum"/>
    <property type="evidence" value="ECO:0007669"/>
    <property type="project" value="TreeGrafter"/>
</dbReference>
<sequence>MAGKCLALVVPASLAQRVRTMLQQRGWFNPRFRVVRNEDGSASIPVISCDVSDWFALLKEAGLETNKTLGTLTWRLAEDIEFPLSRHTPSPHELLVKAISSILELHKDSPERPPDWRDQLPRRWERHGDLAIIDQQAFASPFWDSFGPELWTAVTKALGVRRLAKQGRVQPDGYRTPAVTLLLGSDGVVERRENGISYTWDVRTCMFSAGNAHEKQRAAMWDCTGETVCDMYAGIGYFTLPVLVHSRAKLVLACEWNPNALHWLSVNLQQNGVSNRCRILPGDNRKAPAYHLLLEAFLIICIIRLLFFSKSYRPLDRTQLTQAEEEELIREWQPEPLVPAHPSPPYLNYRVVSGAAGKFVTVDNRECLNLSSLNFLGFLESPRIKAAALSSLRKYGVGTCGPRGFYGTFDVHLQLEEKLASMMATQEAIIYAYGPSAISSAIPAYAKRGDVVFADMAVNLPMQQGLAASRSNVRWFRHNDLDHLEMLLQEQAADDRKNPKKARVVRRFVVVEGIYLNTGNVCPLPELVQLKYRHNFRIFLEESLSFGVLGDTGRGLTEHFGIKVEDVDLICSTMENSLATIGGFCCGRSFIIDHQRLSGQGYCFSASLPPLLTSAALEALDMIEEKPEMFKELREKCRLLYDSVQGIPELSVGGAPISPVLHIRLAEPSQSRERDIATLEAIVESCAQEGVAITLARCIEKDEVFPPSPSIRLAVNVELTQEEIQKAAAVLRSAASRHLLE</sequence>
<dbReference type="InterPro" id="IPR015422">
    <property type="entry name" value="PyrdxlP-dep_Trfase_small"/>
</dbReference>
<keyword evidence="7" id="KW-0949">S-adenosyl-L-methionine</keyword>
<dbReference type="FunFam" id="3.40.640.10:FF:000049">
    <property type="entry name" value="serine palmitoyltransferase 1 isoform X1"/>
    <property type="match status" value="1"/>
</dbReference>
<dbReference type="GO" id="GO:0046513">
    <property type="term" value="P:ceramide biosynthetic process"/>
    <property type="evidence" value="ECO:0007669"/>
    <property type="project" value="TreeGrafter"/>
</dbReference>
<evidence type="ECO:0000313" key="22">
    <source>
        <dbReference type="Proteomes" id="UP000694388"/>
    </source>
</evidence>
<keyword evidence="6" id="KW-0808">Transferase</keyword>
<keyword evidence="11" id="KW-0012">Acyltransferase</keyword>
<evidence type="ECO:0000256" key="13">
    <source>
        <dbReference type="ARBA" id="ARBA00041765"/>
    </source>
</evidence>
<reference evidence="21" key="2">
    <citation type="submission" date="2025-09" db="UniProtKB">
        <authorList>
            <consortium name="Ensembl"/>
        </authorList>
    </citation>
    <scope>IDENTIFICATION</scope>
</reference>
<comment type="pathway">
    <text evidence="3">Sphingolipid metabolism.</text>
</comment>
<name>A0A8C4QXF8_EPTBU</name>
<dbReference type="InterPro" id="IPR030382">
    <property type="entry name" value="MeTrfase_TRM5/TYW2"/>
</dbReference>
<dbReference type="FunFam" id="3.30.300.110:FF:000002">
    <property type="entry name" value="tRNA wybutosine-synthesizing protein 2 homolog"/>
    <property type="match status" value="1"/>
</dbReference>
<reference evidence="21" key="1">
    <citation type="submission" date="2025-08" db="UniProtKB">
        <authorList>
            <consortium name="Ensembl"/>
        </authorList>
    </citation>
    <scope>IDENTIFICATION</scope>
</reference>
<evidence type="ECO:0000256" key="1">
    <source>
        <dbReference type="ARBA" id="ARBA00001933"/>
    </source>
</evidence>
<dbReference type="Gene3D" id="3.40.50.150">
    <property type="entry name" value="Vaccinia Virus protein VP39"/>
    <property type="match status" value="1"/>
</dbReference>
<evidence type="ECO:0000259" key="20">
    <source>
        <dbReference type="PROSITE" id="PS51684"/>
    </source>
</evidence>
<comment type="catalytic activity">
    <reaction evidence="18">
        <text>dodecanoyl-CoA + L-serine + H(+) = 3-oxotetradecasphinganine + CO2 + CoA</text>
        <dbReference type="Rhea" id="RHEA:35679"/>
        <dbReference type="ChEBI" id="CHEBI:15378"/>
        <dbReference type="ChEBI" id="CHEBI:16526"/>
        <dbReference type="ChEBI" id="CHEBI:33384"/>
        <dbReference type="ChEBI" id="CHEBI:57287"/>
        <dbReference type="ChEBI" id="CHEBI:57375"/>
        <dbReference type="ChEBI" id="CHEBI:71008"/>
    </reaction>
    <physiologicalReaction direction="left-to-right" evidence="18">
        <dbReference type="Rhea" id="RHEA:35680"/>
    </physiologicalReaction>
</comment>
<dbReference type="CDD" id="cd02440">
    <property type="entry name" value="AdoMet_MTases"/>
    <property type="match status" value="1"/>
</dbReference>
<dbReference type="GeneTree" id="ENSGT00550000074872"/>
<dbReference type="InterPro" id="IPR056744">
    <property type="entry name" value="TRM5/TYW2-like_N"/>
</dbReference>
<dbReference type="Proteomes" id="UP000694388">
    <property type="component" value="Unplaced"/>
</dbReference>
<evidence type="ECO:0000313" key="21">
    <source>
        <dbReference type="Ensembl" id="ENSEBUP00000021937.1"/>
    </source>
</evidence>
<evidence type="ECO:0000256" key="9">
    <source>
        <dbReference type="ARBA" id="ARBA00022919"/>
    </source>
</evidence>
<evidence type="ECO:0000256" key="15">
    <source>
        <dbReference type="ARBA" id="ARBA00045191"/>
    </source>
</evidence>
<comment type="catalytic activity">
    <reaction evidence="16">
        <text>octadecanoyl-CoA + L-serine + H(+) = 3-oxoeicosasphinganine + CO2 + CoA</text>
        <dbReference type="Rhea" id="RHEA:33683"/>
        <dbReference type="ChEBI" id="CHEBI:15378"/>
        <dbReference type="ChEBI" id="CHEBI:16526"/>
        <dbReference type="ChEBI" id="CHEBI:33384"/>
        <dbReference type="ChEBI" id="CHEBI:57287"/>
        <dbReference type="ChEBI" id="CHEBI:57394"/>
        <dbReference type="ChEBI" id="CHEBI:65073"/>
    </reaction>
    <physiologicalReaction direction="left-to-right" evidence="16">
        <dbReference type="Rhea" id="RHEA:33684"/>
    </physiologicalReaction>
</comment>
<keyword evidence="10" id="KW-0443">Lipid metabolism</keyword>
<evidence type="ECO:0000256" key="5">
    <source>
        <dbReference type="ARBA" id="ARBA00013220"/>
    </source>
</evidence>
<evidence type="ECO:0000256" key="6">
    <source>
        <dbReference type="ARBA" id="ARBA00022679"/>
    </source>
</evidence>
<proteinExistence type="inferred from homology"/>
<evidence type="ECO:0000256" key="11">
    <source>
        <dbReference type="ARBA" id="ARBA00023315"/>
    </source>
</evidence>
<dbReference type="InterPro" id="IPR056743">
    <property type="entry name" value="TRM5-TYW2-like_MTfase"/>
</dbReference>
<evidence type="ECO:0000256" key="14">
    <source>
        <dbReference type="ARBA" id="ARBA00042649"/>
    </source>
</evidence>
<dbReference type="PROSITE" id="PS51684">
    <property type="entry name" value="SAM_MT_TRM5_TYW2"/>
    <property type="match status" value="1"/>
</dbReference>
<dbReference type="SUPFAM" id="SSF53383">
    <property type="entry name" value="PLP-dependent transferases"/>
    <property type="match status" value="1"/>
</dbReference>
<dbReference type="Ensembl" id="ENSEBUT00000022513.1">
    <property type="protein sequence ID" value="ENSEBUP00000021937.1"/>
    <property type="gene ID" value="ENSEBUG00000013530.1"/>
</dbReference>
<evidence type="ECO:0000256" key="17">
    <source>
        <dbReference type="ARBA" id="ARBA00047854"/>
    </source>
</evidence>
<dbReference type="Pfam" id="PF02475">
    <property type="entry name" value="TRM5-TYW2_MTfase"/>
    <property type="match status" value="1"/>
</dbReference>
<evidence type="ECO:0000256" key="7">
    <source>
        <dbReference type="ARBA" id="ARBA00022691"/>
    </source>
</evidence>
<dbReference type="AlphaFoldDB" id="A0A8C4QXF8"/>
<dbReference type="Gene3D" id="3.30.300.110">
    <property type="entry name" value="Met-10+ protein-like domains"/>
    <property type="match status" value="1"/>
</dbReference>
<dbReference type="InterPro" id="IPR015424">
    <property type="entry name" value="PyrdxlP-dep_Trfase"/>
</dbReference>
<dbReference type="EC" id="2.3.1.50" evidence="5"/>
<comment type="cofactor">
    <cofactor evidence="1">
        <name>pyridoxal 5'-phosphate</name>
        <dbReference type="ChEBI" id="CHEBI:597326"/>
    </cofactor>
</comment>